<proteinExistence type="predicted"/>
<accession>A0A481Z9X4</accession>
<sequence length="109" mass="12680">MPTSEASAQDIQSYNEIVRSLEETPVRKMEARKLSSILSSLPKNHREHLYMFIVHYDQLHGVGSKTWRSNPFKGKTFEGGKGVKYNWVHLPPKLQEIFTRYIETISTEE</sequence>
<protein>
    <submittedName>
        <fullName evidence="1">BET bromodomain protein</fullName>
    </submittedName>
</protein>
<dbReference type="EMBL" id="MK500566">
    <property type="protein sequence ID" value="QBK91950.1"/>
    <property type="molecule type" value="Genomic_DNA"/>
</dbReference>
<gene>
    <name evidence="1" type="ORF">LCPAC304_02920</name>
</gene>
<name>A0A481Z9X4_9VIRU</name>
<evidence type="ECO:0000313" key="1">
    <source>
        <dbReference type="EMBL" id="QBK91950.1"/>
    </source>
</evidence>
<organism evidence="1">
    <name type="scientific">Pithovirus LCPAC304</name>
    <dbReference type="NCBI Taxonomy" id="2506594"/>
    <lineage>
        <taxon>Viruses</taxon>
        <taxon>Pithoviruses</taxon>
    </lineage>
</organism>
<reference evidence="1" key="1">
    <citation type="journal article" date="2019" name="MBio">
        <title>Virus Genomes from Deep Sea Sediments Expand the Ocean Megavirome and Support Independent Origins of Viral Gigantism.</title>
        <authorList>
            <person name="Backstrom D."/>
            <person name="Yutin N."/>
            <person name="Jorgensen S.L."/>
            <person name="Dharamshi J."/>
            <person name="Homa F."/>
            <person name="Zaremba-Niedwiedzka K."/>
            <person name="Spang A."/>
            <person name="Wolf Y.I."/>
            <person name="Koonin E.V."/>
            <person name="Ettema T.J."/>
        </authorList>
    </citation>
    <scope>NUCLEOTIDE SEQUENCE</scope>
</reference>